<dbReference type="EMBL" id="JAVGXC010000028">
    <property type="protein sequence ID" value="MDR0191807.1"/>
    <property type="molecule type" value="Genomic_DNA"/>
</dbReference>
<comment type="caution">
    <text evidence="1">The sequence shown here is derived from an EMBL/GenBank/DDBJ whole genome shotgun (WGS) entry which is preliminary data.</text>
</comment>
<dbReference type="InterPro" id="IPR025674">
    <property type="entry name" value="Imm6"/>
</dbReference>
<proteinExistence type="predicted"/>
<protein>
    <submittedName>
        <fullName evidence="1">Imm6 family immunity protein</fullName>
    </submittedName>
</protein>
<dbReference type="Proteomes" id="UP001224477">
    <property type="component" value="Unassembled WGS sequence"/>
</dbReference>
<sequence>MDNEEALKVIDSMMWVKKASIFLLLLDYALRNLDSASDTQKKCQEAVDKCWRWLSDRGLSADELAYYLDSDDMQSGPLAEGNFASESVEQNSLILILLVIGFFANKAYKIVGLQEQMSEPVCEADESSAVYIVDYIERIGLSDKLSVYLSAHVLENRGQSTF</sequence>
<dbReference type="Pfam" id="PF14434">
    <property type="entry name" value="Imm6"/>
    <property type="match status" value="1"/>
</dbReference>
<dbReference type="RefSeq" id="WP_003218174.1">
    <property type="nucleotide sequence ID" value="NZ_JAVGXC010000028.1"/>
</dbReference>
<gene>
    <name evidence="1" type="ORF">RCO22_22930</name>
</gene>
<keyword evidence="2" id="KW-1185">Reference proteome</keyword>
<organism evidence="1 2">
    <name type="scientific">Pseudomonas yamanorum</name>
    <dbReference type="NCBI Taxonomy" id="515393"/>
    <lineage>
        <taxon>Bacteria</taxon>
        <taxon>Pseudomonadati</taxon>
        <taxon>Pseudomonadota</taxon>
        <taxon>Gammaproteobacteria</taxon>
        <taxon>Pseudomonadales</taxon>
        <taxon>Pseudomonadaceae</taxon>
        <taxon>Pseudomonas</taxon>
    </lineage>
</organism>
<accession>A0ABU1CX29</accession>
<name>A0ABU1CX29_9PSED</name>
<reference evidence="1 2" key="1">
    <citation type="journal article" date="2023" name="Microbiol. Resour. Announc.">
        <title>Whole-genome sequence of Pseudomonas yamanorum OLsAu1 isolated from the edible ectomycorrhizal mushroom Lactarius sp. section Deliciosi.</title>
        <authorList>
            <person name="Ramirez-Mendoza R."/>
            <person name="Angeles-Argaiz R.E."/>
            <person name="Hernandez-Oaxaca D."/>
            <person name="Aguirre-Beltran L."/>
            <person name="Almaraz-Suarez J."/>
            <person name="Perez-Moreno J."/>
        </authorList>
    </citation>
    <scope>NUCLEOTIDE SEQUENCE [LARGE SCALE GENOMIC DNA]</scope>
    <source>
        <strain evidence="1 2">OLsAu1</strain>
    </source>
</reference>
<evidence type="ECO:0000313" key="1">
    <source>
        <dbReference type="EMBL" id="MDR0191807.1"/>
    </source>
</evidence>
<evidence type="ECO:0000313" key="2">
    <source>
        <dbReference type="Proteomes" id="UP001224477"/>
    </source>
</evidence>